<sequence>MANYFEMSRKELAAEKEKLEESYKKFQDMGLKLNMARGKPGPHQMDLAMGLLQMTDYTTDAGTDARNYGDLEGLHEARELFADVMGVKPEEVFVGGNSSLQLMYNLISMGYSFGFPESPCPWSQVPNRKFLCPVPGYDRHFAITEEFGFELISVPMSPTGPDMDMIEKLVAEDDTIKGIWCVPQYSNPDGYTYSDETIERFASMKTAAPDFKIFWDEAYIVHHLTDEIIETPVLLNQCKKYGTEDRVFMFTSTSKITFPGAGVSALACSEAMMKYICKRFSVMIISYDKMNQLRHVRFLKNKEGVLAHMAKHRRRLVPCFDAVKTAFKEELTPCGDIAHWTNPKGGYFISLYVMPGCAKRVAALCKEAGLTLTGAGSAYPYHKDPDDSHLRIAPTYPSLDEVETASDLLCVCVRLAAAEKLLAEKEEA</sequence>
<comment type="caution">
    <text evidence="1">The sequence shown here is derived from an EMBL/GenBank/DDBJ whole genome shotgun (WGS) entry which is preliminary data.</text>
</comment>
<dbReference type="EMBL" id="PRKZ01000001">
    <property type="protein sequence ID" value="RAW52296.1"/>
    <property type="molecule type" value="Genomic_DNA"/>
</dbReference>
<keyword evidence="1" id="KW-0808">Transferase</keyword>
<name>A0A329TUG4_9FIRM</name>
<organism evidence="1 2">
    <name type="scientific">Faecalibacterium prausnitzii</name>
    <dbReference type="NCBI Taxonomy" id="853"/>
    <lineage>
        <taxon>Bacteria</taxon>
        <taxon>Bacillati</taxon>
        <taxon>Bacillota</taxon>
        <taxon>Clostridia</taxon>
        <taxon>Eubacteriales</taxon>
        <taxon>Oscillospiraceae</taxon>
        <taxon>Faecalibacterium</taxon>
    </lineage>
</organism>
<dbReference type="GO" id="GO:0004069">
    <property type="term" value="F:L-aspartate:2-oxoglutarate aminotransferase activity"/>
    <property type="evidence" value="ECO:0007669"/>
    <property type="project" value="InterPro"/>
</dbReference>
<evidence type="ECO:0000313" key="1">
    <source>
        <dbReference type="EMBL" id="RAW52296.1"/>
    </source>
</evidence>
<dbReference type="InterPro" id="IPR015424">
    <property type="entry name" value="PyrdxlP-dep_Trfase"/>
</dbReference>
<dbReference type="Gene3D" id="3.40.640.10">
    <property type="entry name" value="Type I PLP-dependent aspartate aminotransferase-like (Major domain)"/>
    <property type="match status" value="1"/>
</dbReference>
<dbReference type="Pfam" id="PF12897">
    <property type="entry name" value="Asp_aminotransf"/>
    <property type="match status" value="1"/>
</dbReference>
<dbReference type="Gene3D" id="3.90.1150.10">
    <property type="entry name" value="Aspartate Aminotransferase, domain 1"/>
    <property type="match status" value="1"/>
</dbReference>
<gene>
    <name evidence="1" type="ORF">C4N25_02505</name>
</gene>
<evidence type="ECO:0000313" key="2">
    <source>
        <dbReference type="Proteomes" id="UP000251634"/>
    </source>
</evidence>
<protein>
    <submittedName>
        <fullName evidence="1">Aminotransferase</fullName>
    </submittedName>
</protein>
<dbReference type="InterPro" id="IPR024551">
    <property type="entry name" value="AspAT_Ic"/>
</dbReference>
<dbReference type="InterPro" id="IPR015422">
    <property type="entry name" value="PyrdxlP-dep_Trfase_small"/>
</dbReference>
<dbReference type="SUPFAM" id="SSF53383">
    <property type="entry name" value="PLP-dependent transferases"/>
    <property type="match status" value="1"/>
</dbReference>
<reference evidence="1 2" key="1">
    <citation type="submission" date="2018-02" db="EMBL/GenBank/DDBJ databases">
        <title>Complete genome sequencing of Faecalibacterium prausnitzii strains isolated from the human gut.</title>
        <authorList>
            <person name="Fitzgerald B.C."/>
            <person name="Shkoporov A.N."/>
            <person name="Ross P.R."/>
            <person name="Hill C."/>
        </authorList>
    </citation>
    <scope>NUCLEOTIDE SEQUENCE [LARGE SCALE GENOMIC DNA]</scope>
    <source>
        <strain evidence="1 2">APC942/8-14-2</strain>
    </source>
</reference>
<dbReference type="PANTHER" id="PTHR43799:SF1">
    <property type="entry name" value="ASPARTATE AMINOTRANSFERASE"/>
    <property type="match status" value="1"/>
</dbReference>
<dbReference type="Proteomes" id="UP000251634">
    <property type="component" value="Unassembled WGS sequence"/>
</dbReference>
<dbReference type="PANTHER" id="PTHR43799">
    <property type="entry name" value="AMINOTRANSFERASE, PUTATIVE-RELATED"/>
    <property type="match status" value="1"/>
</dbReference>
<dbReference type="InterPro" id="IPR015421">
    <property type="entry name" value="PyrdxlP-dep_Trfase_major"/>
</dbReference>
<dbReference type="AlphaFoldDB" id="A0A329TUG4"/>
<proteinExistence type="predicted"/>
<dbReference type="RefSeq" id="WP_112114850.1">
    <property type="nucleotide sequence ID" value="NZ_PRKZ01000001.1"/>
</dbReference>
<accession>A0A329TUG4</accession>
<keyword evidence="1" id="KW-0032">Aminotransferase</keyword>
<dbReference type="CDD" id="cd00609">
    <property type="entry name" value="AAT_like"/>
    <property type="match status" value="1"/>
</dbReference>